<dbReference type="InterPro" id="IPR014001">
    <property type="entry name" value="Helicase_ATP-bd"/>
</dbReference>
<dbReference type="EC" id="5.6.2.4" evidence="16"/>
<dbReference type="InterPro" id="IPR004179">
    <property type="entry name" value="Sec63-dom"/>
</dbReference>
<dbReference type="InterPro" id="IPR027417">
    <property type="entry name" value="P-loop_NTPase"/>
</dbReference>
<keyword evidence="13" id="KW-0413">Isomerase</keyword>
<dbReference type="FunFam" id="2.60.40.150:FF:000004">
    <property type="entry name" value="RNA helicase, activating signal cointegrator 1"/>
    <property type="match status" value="1"/>
</dbReference>
<keyword evidence="21" id="KW-1185">Reference proteome</keyword>
<dbReference type="SMART" id="SM00382">
    <property type="entry name" value="AAA"/>
    <property type="match status" value="2"/>
</dbReference>
<dbReference type="GO" id="GO:0016607">
    <property type="term" value="C:nuclear speck"/>
    <property type="evidence" value="ECO:0007669"/>
    <property type="project" value="UniProtKB-SubCell"/>
</dbReference>
<reference evidence="20" key="2">
    <citation type="submission" date="2025-09" db="UniProtKB">
        <authorList>
            <consortium name="Ensembl"/>
        </authorList>
    </citation>
    <scope>IDENTIFICATION</scope>
</reference>
<dbReference type="PROSITE" id="PS51194">
    <property type="entry name" value="HELICASE_CTER"/>
    <property type="match status" value="2"/>
</dbReference>
<evidence type="ECO:0000259" key="18">
    <source>
        <dbReference type="PROSITE" id="PS51192"/>
    </source>
</evidence>
<dbReference type="GO" id="GO:0016787">
    <property type="term" value="F:hydrolase activity"/>
    <property type="evidence" value="ECO:0007669"/>
    <property type="project" value="UniProtKB-KW"/>
</dbReference>
<dbReference type="Gene3D" id="1.10.10.10">
    <property type="entry name" value="Winged helix-like DNA-binding domain superfamily/Winged helix DNA-binding domain"/>
    <property type="match status" value="2"/>
</dbReference>
<evidence type="ECO:0000256" key="11">
    <source>
        <dbReference type="ARBA" id="ARBA00022840"/>
    </source>
</evidence>
<dbReference type="InterPro" id="IPR036390">
    <property type="entry name" value="WH_DNA-bd_sf"/>
</dbReference>
<evidence type="ECO:0000256" key="13">
    <source>
        <dbReference type="ARBA" id="ARBA00023235"/>
    </source>
</evidence>
<keyword evidence="5" id="KW-0963">Cytoplasm</keyword>
<dbReference type="SUPFAM" id="SSF158702">
    <property type="entry name" value="Sec63 N-terminal domain-like"/>
    <property type="match status" value="2"/>
</dbReference>
<evidence type="ECO:0000256" key="14">
    <source>
        <dbReference type="ARBA" id="ARBA00023242"/>
    </source>
</evidence>
<feature type="domain" description="Helicase ATP-binding" evidence="18">
    <location>
        <begin position="827"/>
        <end position="1001"/>
    </location>
</feature>
<evidence type="ECO:0000256" key="8">
    <source>
        <dbReference type="ARBA" id="ARBA00022763"/>
    </source>
</evidence>
<dbReference type="FunFam" id="1.10.10.10:FF:000012">
    <property type="entry name" value="U5 small nuclear ribonucleoprotein helicase"/>
    <property type="match status" value="1"/>
</dbReference>
<evidence type="ECO:0000256" key="1">
    <source>
        <dbReference type="ARBA" id="ARBA00004324"/>
    </source>
</evidence>
<comment type="similarity">
    <text evidence="3">Belongs to the helicase family.</text>
</comment>
<evidence type="ECO:0000256" key="6">
    <source>
        <dbReference type="ARBA" id="ARBA00022737"/>
    </source>
</evidence>
<dbReference type="SMART" id="SM00490">
    <property type="entry name" value="HELICc"/>
    <property type="match status" value="2"/>
</dbReference>
<dbReference type="SMART" id="SM00487">
    <property type="entry name" value="DEXDc"/>
    <property type="match status" value="2"/>
</dbReference>
<dbReference type="InterPro" id="IPR036388">
    <property type="entry name" value="WH-like_DNA-bd_sf"/>
</dbReference>
<keyword evidence="8" id="KW-0227">DNA damage</keyword>
<name>A0A8B9FVQ4_9PSIT</name>
<keyword evidence="7" id="KW-0547">Nucleotide-binding</keyword>
<dbReference type="SUPFAM" id="SSF46785">
    <property type="entry name" value="Winged helix' DNA-binding domain"/>
    <property type="match status" value="2"/>
</dbReference>
<keyword evidence="10" id="KW-0347">Helicase</keyword>
<evidence type="ECO:0000313" key="21">
    <source>
        <dbReference type="Proteomes" id="UP000694522"/>
    </source>
</evidence>
<dbReference type="InterPro" id="IPR035892">
    <property type="entry name" value="C2_domain_sf"/>
</dbReference>
<keyword evidence="12" id="KW-0234">DNA repair</keyword>
<dbReference type="GO" id="GO:0043138">
    <property type="term" value="F:3'-5' DNA helicase activity"/>
    <property type="evidence" value="ECO:0007669"/>
    <property type="project" value="UniProtKB-EC"/>
</dbReference>
<dbReference type="FunFam" id="1.10.10.10:FF:000024">
    <property type="entry name" value="U5 small nuclear ribonucleoprotein helicase"/>
    <property type="match status" value="1"/>
</dbReference>
<dbReference type="FunFam" id="1.10.150.20:FF:000028">
    <property type="entry name" value="activating signal cointegrator 1 complex subunit 3"/>
    <property type="match status" value="1"/>
</dbReference>
<dbReference type="Gene3D" id="3.40.50.300">
    <property type="entry name" value="P-loop containing nucleotide triphosphate hydrolases"/>
    <property type="match status" value="5"/>
</dbReference>
<comment type="catalytic activity">
    <reaction evidence="17">
        <text>ATP + H2O = ADP + phosphate + H(+)</text>
        <dbReference type="Rhea" id="RHEA:13065"/>
        <dbReference type="ChEBI" id="CHEBI:15377"/>
        <dbReference type="ChEBI" id="CHEBI:15378"/>
        <dbReference type="ChEBI" id="CHEBI:30616"/>
        <dbReference type="ChEBI" id="CHEBI:43474"/>
        <dbReference type="ChEBI" id="CHEBI:456216"/>
        <dbReference type="EC" id="5.6.2.4"/>
    </reaction>
</comment>
<dbReference type="GO" id="GO:0006281">
    <property type="term" value="P:DNA repair"/>
    <property type="evidence" value="ECO:0007669"/>
    <property type="project" value="UniProtKB-KW"/>
</dbReference>
<dbReference type="GO" id="GO:0003676">
    <property type="term" value="F:nucleic acid binding"/>
    <property type="evidence" value="ECO:0007669"/>
    <property type="project" value="InterPro"/>
</dbReference>
<dbReference type="GO" id="GO:0005829">
    <property type="term" value="C:cytosol"/>
    <property type="evidence" value="ECO:0007669"/>
    <property type="project" value="UniProtKB-SubCell"/>
</dbReference>
<organism evidence="20 21">
    <name type="scientific">Amazona collaria</name>
    <name type="common">yellow-billed parrot</name>
    <dbReference type="NCBI Taxonomy" id="241587"/>
    <lineage>
        <taxon>Eukaryota</taxon>
        <taxon>Metazoa</taxon>
        <taxon>Chordata</taxon>
        <taxon>Craniata</taxon>
        <taxon>Vertebrata</taxon>
        <taxon>Euteleostomi</taxon>
        <taxon>Archelosauria</taxon>
        <taxon>Archosauria</taxon>
        <taxon>Dinosauria</taxon>
        <taxon>Saurischia</taxon>
        <taxon>Theropoda</taxon>
        <taxon>Coelurosauria</taxon>
        <taxon>Aves</taxon>
        <taxon>Neognathae</taxon>
        <taxon>Neoaves</taxon>
        <taxon>Telluraves</taxon>
        <taxon>Australaves</taxon>
        <taxon>Psittaciformes</taxon>
        <taxon>Psittacidae</taxon>
        <taxon>Amazona</taxon>
    </lineage>
</organism>
<dbReference type="Pfam" id="PF23445">
    <property type="entry name" value="WHD_SNRNP200"/>
    <property type="match status" value="2"/>
</dbReference>
<comment type="catalytic activity">
    <reaction evidence="15">
        <text>Couples ATP hydrolysis with the unwinding of duplex DNA by translocating in the 3'-5' direction.</text>
        <dbReference type="EC" id="5.6.2.4"/>
    </reaction>
</comment>
<evidence type="ECO:0000256" key="16">
    <source>
        <dbReference type="ARBA" id="ARBA00034808"/>
    </source>
</evidence>
<keyword evidence="14" id="KW-0539">Nucleus</keyword>
<dbReference type="SUPFAM" id="SSF52540">
    <property type="entry name" value="P-loop containing nucleoside triphosphate hydrolases"/>
    <property type="match status" value="4"/>
</dbReference>
<dbReference type="FunFam" id="3.40.50.300:FF:000062">
    <property type="entry name" value="U5 small nuclear ribonucleoprotein helicase"/>
    <property type="match status" value="1"/>
</dbReference>
<feature type="domain" description="Helicase ATP-binding" evidence="18">
    <location>
        <begin position="31"/>
        <end position="214"/>
    </location>
</feature>
<dbReference type="InterPro" id="IPR011545">
    <property type="entry name" value="DEAD/DEAH_box_helicase_dom"/>
</dbReference>
<dbReference type="InterPro" id="IPR057842">
    <property type="entry name" value="WH_MER3"/>
</dbReference>
<keyword evidence="6" id="KW-0677">Repeat</keyword>
<protein>
    <recommendedName>
        <fullName evidence="4">Activating signal cointegrator 1 complex subunit 3</fullName>
        <ecNumber evidence="16">5.6.2.4</ecNumber>
    </recommendedName>
</protein>
<dbReference type="GO" id="GO:0180022">
    <property type="term" value="C:RQC-trigger complex"/>
    <property type="evidence" value="ECO:0007669"/>
    <property type="project" value="UniProtKB-ARBA"/>
</dbReference>
<evidence type="ECO:0000256" key="12">
    <source>
        <dbReference type="ARBA" id="ARBA00023204"/>
    </source>
</evidence>
<evidence type="ECO:0000256" key="15">
    <source>
        <dbReference type="ARBA" id="ARBA00034617"/>
    </source>
</evidence>
<evidence type="ECO:0000259" key="19">
    <source>
        <dbReference type="PROSITE" id="PS51194"/>
    </source>
</evidence>
<evidence type="ECO:0000256" key="4">
    <source>
        <dbReference type="ARBA" id="ARBA00014590"/>
    </source>
</evidence>
<reference evidence="20" key="1">
    <citation type="submission" date="2025-08" db="UniProtKB">
        <authorList>
            <consortium name="Ensembl"/>
        </authorList>
    </citation>
    <scope>IDENTIFICATION</scope>
</reference>
<keyword evidence="9" id="KW-0378">Hydrolase</keyword>
<dbReference type="FunFam" id="1.10.3380.10:FF:000002">
    <property type="entry name" value="Activating signal cointegrator 1 complex subunit 3"/>
    <property type="match status" value="1"/>
</dbReference>
<evidence type="ECO:0000256" key="2">
    <source>
        <dbReference type="ARBA" id="ARBA00004514"/>
    </source>
</evidence>
<dbReference type="InterPro" id="IPR050474">
    <property type="entry name" value="Hel308_SKI2-like"/>
</dbReference>
<dbReference type="CDD" id="cd18020">
    <property type="entry name" value="DEXHc_ASCC3_1"/>
    <property type="match status" value="1"/>
</dbReference>
<evidence type="ECO:0000256" key="17">
    <source>
        <dbReference type="ARBA" id="ARBA00048988"/>
    </source>
</evidence>
<dbReference type="FunFam" id="3.40.50.300:FF:000102">
    <property type="entry name" value="RNA helicase, activating signal cointegrator 1"/>
    <property type="match status" value="1"/>
</dbReference>
<evidence type="ECO:0000256" key="9">
    <source>
        <dbReference type="ARBA" id="ARBA00022801"/>
    </source>
</evidence>
<dbReference type="Proteomes" id="UP000694522">
    <property type="component" value="Unplaced"/>
</dbReference>
<dbReference type="Gene3D" id="1.10.150.20">
    <property type="entry name" value="5' to 3' exonuclease, C-terminal subdomain"/>
    <property type="match status" value="1"/>
</dbReference>
<dbReference type="InterPro" id="IPR014756">
    <property type="entry name" value="Ig_E-set"/>
</dbReference>
<comment type="subcellular location">
    <subcellularLocation>
        <location evidence="2">Cytoplasm</location>
        <location evidence="2">Cytosol</location>
    </subcellularLocation>
    <subcellularLocation>
        <location evidence="1">Nucleus speckle</location>
    </subcellularLocation>
</comment>
<dbReference type="FunFam" id="2.60.40.150:FF:000113">
    <property type="entry name" value="activating signal cointegrator 1 complex subunit 3"/>
    <property type="match status" value="1"/>
</dbReference>
<dbReference type="PANTHER" id="PTHR47961:SF13">
    <property type="entry name" value="ACTIVATING SIGNAL COINTEGRATOR 1 COMPLEX SUBUNIT 3"/>
    <property type="match status" value="1"/>
</dbReference>
<dbReference type="SUPFAM" id="SSF81296">
    <property type="entry name" value="E set domains"/>
    <property type="match status" value="1"/>
</dbReference>
<dbReference type="FunFam" id="3.40.50.300:FF:000198">
    <property type="entry name" value="Activating signal cointegrator 1 complex subunit"/>
    <property type="match status" value="1"/>
</dbReference>
<dbReference type="Pfam" id="PF00270">
    <property type="entry name" value="DEAD"/>
    <property type="match status" value="2"/>
</dbReference>
<dbReference type="GO" id="GO:0005524">
    <property type="term" value="F:ATP binding"/>
    <property type="evidence" value="ECO:0007669"/>
    <property type="project" value="UniProtKB-KW"/>
</dbReference>
<proteinExistence type="inferred from homology"/>
<dbReference type="CDD" id="cd18022">
    <property type="entry name" value="DEXHc_ASCC3_2"/>
    <property type="match status" value="1"/>
</dbReference>
<feature type="domain" description="Helicase C-terminal" evidence="19">
    <location>
        <begin position="1034"/>
        <end position="1223"/>
    </location>
</feature>
<dbReference type="Gene3D" id="1.10.3380.10">
    <property type="entry name" value="Sec63 N-terminal domain-like domain"/>
    <property type="match status" value="2"/>
</dbReference>
<dbReference type="PANTHER" id="PTHR47961">
    <property type="entry name" value="DNA POLYMERASE THETA, PUTATIVE (AFU_ORTHOLOGUE AFUA_1G05260)-RELATED"/>
    <property type="match status" value="1"/>
</dbReference>
<dbReference type="Ensembl" id="ENSACOT00000015902.1">
    <property type="protein sequence ID" value="ENSACOP00000015355.1"/>
    <property type="gene ID" value="ENSACOG00000009346.1"/>
</dbReference>
<evidence type="ECO:0000256" key="5">
    <source>
        <dbReference type="ARBA" id="ARBA00022490"/>
    </source>
</evidence>
<dbReference type="CDD" id="cd18795">
    <property type="entry name" value="SF2_C_Ski2"/>
    <property type="match status" value="2"/>
</dbReference>
<dbReference type="InterPro" id="IPR003593">
    <property type="entry name" value="AAA+_ATPase"/>
</dbReference>
<dbReference type="PROSITE" id="PS51192">
    <property type="entry name" value="HELICASE_ATP_BIND_1"/>
    <property type="match status" value="2"/>
</dbReference>
<dbReference type="Pfam" id="PF00271">
    <property type="entry name" value="Helicase_C"/>
    <property type="match status" value="2"/>
</dbReference>
<sequence>MYRVIHVDIYIGQLAFKGMKRLNRIQSIVFETAYNTNENMLICAPTGAGKTNIAMLTILHEIRQHVQQGVIKKDEFKVVYVAPMKALAAEMTNYFSKRLEPLGITVKELTGDMQLSKGEILRTQMLVTTPEKWDVVTRKSVGDVALSQMVKLLILDEVHLLHEDRGPVLESIVARTLRQVESTQSMIRILGLSATLPNYLDVATFLHVNPYIGLFYFDGRFRPVPLGQTFVGIKTANKVMVFVHARNATVRTAMGLREKAKNNGHICHFLSPQGSDYGQAEKNKQLRELFPDGFSIHHAGMLRQDRNLVENLFSNGHIKVLVCTATLAWGVNLPAHAVVIKGTQIYAAKRGSFVDLGILDVMQIFGRAGRPQFDKFGEGIIITTHDKLSHYLTLLTQQNPIESQFLESLADNLNAEIALGTVTNVEEAVKWISYTYLYVRMRANPLVYGISHKMDPGLEKHREQLVIEVGRKLDKARMIRFEERTGFFSSTDLGRTASHYYIKYNTIEVNYDCQNSYQIVREEEIEELDTLLNDFCELPAPGGVENNYGKINILLQTYISRGEMDSFSLISDSAYVAQNAARIVRALFEIALRKRWPAMTYRLLNLSKVIDKRLWGWVSPLRQFSVLPPSVLSKLEEKNLTIDKMKDMRKDEIGEKSPIGLKVKQCVHQIPSVIMEATIQPITRTVLRVRLNITPDFTWNDQVHGTVGEPWWIWVEDPTNDHIYHSEYFIVQKKQVIAKEPQLLVFTIPIFEPLPSQYYIRAVSDRWLGAEAVCIINFQHLILPERHPPHTELLDLQPLPITALGHREYEALYKFTHFNPIQTQIFHTLYHTDCNVLLGAPTGSGKTVAAELAIFRVFNKYPTSKAVYIAPLKALVRERIEDWKQATIFLDYRVVELTGDVTPDMRAIAQADLIVTTPEKWDGVSRSWQNRSYVQKVSILIIDEIHLLGDERGPVLEVIVSRTNFISSHTEKPVRVVGLSTALANARDLADWLNINQMGLFNFRPSVRPVPLEVHIQGFPGQHYCPRMASMNKPAFQAIRSHSPAKPVLIFVSSRRQTRLTALDLIAFLATEDDPKDSNLKLTLAFGIGMHHAGLHERDRKTVEELFVNCKIQVLIATSTLAWGVNFPAHLVIVKGTEYYDGKTRRYVDYPITDVLQMMGRAGRPQFDDQGKAVILVHDIKKDFYKKFLYEPFPVESSLLEVLADHLNAEIAAGTITSKQDAMDYITWTYFFRRLIMNPTYYNLDDVSHDTMNKYLSSLVEKSLFDLECSYCIEIGEVRIMCLTKISKIHASRSSKQQDTCFSFLIYGNAEEYTDLPVRHNEDQMNSELAKHLPIEVNPHSFDSSHTKTHLLLQAHFSHAMLPCPDYATDTKTVLDQAIRICQAMLDVAAHHGWLVTALNIINLVQMVVQGRWIHNSSLLTLPNIELQHLYLFRYVILLSIAKVCNLIPLLTGRQDSKAMAPRFPKVKDEGWFLILGEVDKKELIALKRTGYVRNRSTVSVAFYTPETPGKCIYTLYLMSDSYLGMDQQYDIYLNIIPASTSAQVTTDVSDTLSHLTLK</sequence>
<dbReference type="InterPro" id="IPR001650">
    <property type="entry name" value="Helicase_C-like"/>
</dbReference>
<evidence type="ECO:0000256" key="7">
    <source>
        <dbReference type="ARBA" id="ARBA00022741"/>
    </source>
</evidence>
<dbReference type="FunFam" id="3.40.50.300:FF:000231">
    <property type="entry name" value="Activating signal cointegrator 1 complex subunit 3"/>
    <property type="match status" value="1"/>
</dbReference>
<dbReference type="SMART" id="SM00973">
    <property type="entry name" value="Sec63"/>
    <property type="match status" value="2"/>
</dbReference>
<accession>A0A8B9FVQ4</accession>
<feature type="domain" description="Helicase C-terminal" evidence="19">
    <location>
        <begin position="225"/>
        <end position="429"/>
    </location>
</feature>
<dbReference type="Pfam" id="PF02889">
    <property type="entry name" value="Sec63"/>
    <property type="match status" value="2"/>
</dbReference>
<keyword evidence="11" id="KW-0067">ATP-binding</keyword>
<evidence type="ECO:0000256" key="3">
    <source>
        <dbReference type="ARBA" id="ARBA00008708"/>
    </source>
</evidence>
<evidence type="ECO:0000256" key="10">
    <source>
        <dbReference type="ARBA" id="ARBA00022806"/>
    </source>
</evidence>
<evidence type="ECO:0000313" key="20">
    <source>
        <dbReference type="Ensembl" id="ENSACOP00000015355.1"/>
    </source>
</evidence>
<dbReference type="Gene3D" id="2.60.40.150">
    <property type="entry name" value="C2 domain"/>
    <property type="match status" value="2"/>
</dbReference>